<comment type="caution">
    <text evidence="8">The sequence shown here is derived from an EMBL/GenBank/DDBJ whole genome shotgun (WGS) entry which is preliminary data.</text>
</comment>
<evidence type="ECO:0000256" key="2">
    <source>
        <dbReference type="ARBA" id="ARBA00022441"/>
    </source>
</evidence>
<evidence type="ECO:0000313" key="9">
    <source>
        <dbReference type="Proteomes" id="UP000723463"/>
    </source>
</evidence>
<feature type="compositionally biased region" description="Low complexity" evidence="7">
    <location>
        <begin position="96"/>
        <end position="106"/>
    </location>
</feature>
<feature type="compositionally biased region" description="Low complexity" evidence="7">
    <location>
        <begin position="568"/>
        <end position="590"/>
    </location>
</feature>
<feature type="compositionally biased region" description="Polar residues" evidence="7">
    <location>
        <begin position="1690"/>
        <end position="1701"/>
    </location>
</feature>
<feature type="compositionally biased region" description="Low complexity" evidence="7">
    <location>
        <begin position="912"/>
        <end position="926"/>
    </location>
</feature>
<gene>
    <name evidence="8" type="primary">KEL2_4</name>
    <name evidence="8" type="ORF">EC957_010869</name>
</gene>
<feature type="coiled-coil region" evidence="6">
    <location>
        <begin position="1243"/>
        <end position="1418"/>
    </location>
</feature>
<feature type="compositionally biased region" description="Basic and acidic residues" evidence="7">
    <location>
        <begin position="900"/>
        <end position="911"/>
    </location>
</feature>
<accession>A0A9P6FA13</accession>
<feature type="compositionally biased region" description="Basic and acidic residues" evidence="7">
    <location>
        <begin position="650"/>
        <end position="668"/>
    </location>
</feature>
<feature type="compositionally biased region" description="Low complexity" evidence="7">
    <location>
        <begin position="40"/>
        <end position="57"/>
    </location>
</feature>
<dbReference type="InterPro" id="IPR015915">
    <property type="entry name" value="Kelch-typ_b-propeller"/>
</dbReference>
<name>A0A9P6FA13_9FUNG</name>
<keyword evidence="3" id="KW-0963">Cytoplasm</keyword>
<sequence>MAGLFSSKKSKKEKEEKAAAAKNAAAIAAVTSTTSNHAPSVTTTTSGGNGSIASSTTMAPPPNSGGKQQQQQQQQTNNNAINLNNNSTVLTSTTLSMTPASSSTSSVPVHLRENSSASLDYSPQQQQQQQLNNKSSVDSDKRMYHIQQQQHQYQLQQHPTLQQLQTNSNGGSTGSNLVSASSISTHDSFAHLSSSNGPWISAQVMSASPFPRFSHTASYVQTGTDIYVFGGVVKGSAQRDMHVIDSQSLHSQLLPVGGGDSPPSTSGHTAVTLGHYIMYFGGKDAKNKCSDALYVLHTIRKEWNKPTILGLLPAPRHSHAACVIGTTLYVFGGQFNGYYLNDIACFDMKSLNTSNPRWNRLEPASELPPARAGHCAAAHDGKVYIFGGADDQFFYNDIWCYDPQTNKWEAVPAFGVLPTSRQGHAASVVDDTMYIYGGMNHEDQLLGDLSAFKFNDRRWLTFPDTVDSAPPRTEHAMCSVGDRIYILGGQLELNTEEDGSIYILDTTKIRYHEPSLGPRSGYDNDSVDATLDDSNSSFPRPTPSPDSIRHSNDVNNNNNNQDSRRAPQQQQQQQQTIITSEEQYIQQQQQNASASTRSADDSNVVSSPPQSQTRVSLDAADGQVFRRRTVGKTGSYTIHEVEPRGTQSIDETRRPSMTDQDYYERDSPRSQNQRPLQPLQYNSAQYANLQQSQDVGRRRSLTDNKNRGSLNPPPRASLEQSRASSQPNQDSTSPLSSQEIQYNSKDAEIRDLKQREQWLLAEVAMTRKKTGERPLSMTLALKDSLGSFEADRDSEKYKIMQALLSCKAELERSKSSIVAQAQVASNKLREAERIRTAALQEAAYLKAKVSALQSGEVSALVSTETARAVDLEKRLTTALGQVDRLQSQQAQHEALLERERHGRETAQERARQASAAAEEAQQARTRSLTDMTSLHERASVAEGSLREVEAKHASSEARLSSYQQQSTALFSQISGLKTTVDHQKKSLEKAKLAYSVANDRAEHADRLWTQARQEIDHTQMEFASARADFERAQREADHWKTKAQETDLLWQKAKSENEAMRTLLEEDMNASYSPGANARKHDSIMAITSASRVAELEHELGTLRHLLKESQAAAAQANKDLGESMVRISQLESTSMSARTEAGEAQRQLSTAEDRVASLEAQVNQKEEALEEMAKEQENNEVQLGVLRGVMRENGLLADDLILDALSQGLTGQSSSNGAVTMTGLKTKVQEAEKIALESRQQLEEMSVLKMHQEERIQQLQADYQTAVHYVQGSESMVKRLRDEAQAAKAEKEVMQKALQEMEAAHGQAREVQASAGQAAVAATTQLEEEVTELHRQLHDSMGRSMELEQKMEELTRALQNSEGQVEVTQVELKTLKSKHHEHKKQGAISTETFKAKVEELENALEETQASLAETRHQLELTQYELEQSHALNTSTGLELEDALAAVKSHQEALAAQQAVAAAAQGHSETKSEEALDSDRKRAQALAAHQEELELVIENAHKTIQELHSTNIDLEQQLKASENKIAILLDNFQGPESVRNSMASLNGNDDLIQRLMEASHHTGVGSGRSYLTPMSHGSHLTDRSSADSLANELELLRSNWGQAQVNGTPYRPPAIATGGSPPAVAAAPAPEVAEDDHDAVEIVHAVSVVPATATATTTTAAAAAASAASLLSPTSAPSSPIALKSPIVDNKSSSNSPTVANFPTAPTAATASSPTAAAPASSSSTSAQKLEEYERMIEDMAHQRRQYEE</sequence>
<feature type="compositionally biased region" description="Low complexity" evidence="7">
    <location>
        <begin position="20"/>
        <end position="29"/>
    </location>
</feature>
<comment type="subcellular location">
    <subcellularLocation>
        <location evidence="1">Cytoplasm</location>
    </subcellularLocation>
</comment>
<feature type="compositionally biased region" description="Low complexity" evidence="7">
    <location>
        <begin position="1703"/>
        <end position="1727"/>
    </location>
</feature>
<feature type="coiled-coil region" evidence="6">
    <location>
        <begin position="1142"/>
        <end position="1183"/>
    </location>
</feature>
<dbReference type="SUPFAM" id="SSF117281">
    <property type="entry name" value="Kelch motif"/>
    <property type="match status" value="1"/>
</dbReference>
<keyword evidence="9" id="KW-1185">Reference proteome</keyword>
<evidence type="ECO:0000256" key="1">
    <source>
        <dbReference type="ARBA" id="ARBA00004496"/>
    </source>
</evidence>
<dbReference type="PANTHER" id="PTHR46093:SF18">
    <property type="entry name" value="FIBRONECTIN TYPE-III DOMAIN-CONTAINING PROTEIN"/>
    <property type="match status" value="1"/>
</dbReference>
<dbReference type="Pfam" id="PF24681">
    <property type="entry name" value="Kelch_KLHDC2_KLHL20_DRC7"/>
    <property type="match status" value="1"/>
</dbReference>
<evidence type="ECO:0000256" key="5">
    <source>
        <dbReference type="ARBA" id="ARBA00023054"/>
    </source>
</evidence>
<feature type="region of interest" description="Disordered" evidence="7">
    <location>
        <begin position="512"/>
        <end position="675"/>
    </location>
</feature>
<evidence type="ECO:0000256" key="4">
    <source>
        <dbReference type="ARBA" id="ARBA00022737"/>
    </source>
</evidence>
<dbReference type="SMART" id="SM00612">
    <property type="entry name" value="Kelch"/>
    <property type="match status" value="4"/>
</dbReference>
<evidence type="ECO:0000256" key="3">
    <source>
        <dbReference type="ARBA" id="ARBA00022490"/>
    </source>
</evidence>
<feature type="region of interest" description="Disordered" evidence="7">
    <location>
        <begin position="96"/>
        <end position="140"/>
    </location>
</feature>
<feature type="region of interest" description="Disordered" evidence="7">
    <location>
        <begin position="900"/>
        <end position="928"/>
    </location>
</feature>
<dbReference type="InterPro" id="IPR006652">
    <property type="entry name" value="Kelch_1"/>
</dbReference>
<organism evidence="8 9">
    <name type="scientific">Mortierella hygrophila</name>
    <dbReference type="NCBI Taxonomy" id="979708"/>
    <lineage>
        <taxon>Eukaryota</taxon>
        <taxon>Fungi</taxon>
        <taxon>Fungi incertae sedis</taxon>
        <taxon>Mucoromycota</taxon>
        <taxon>Mortierellomycotina</taxon>
        <taxon>Mortierellomycetes</taxon>
        <taxon>Mortierellales</taxon>
        <taxon>Mortierellaceae</taxon>
        <taxon>Mortierella</taxon>
    </lineage>
</organism>
<dbReference type="Proteomes" id="UP000723463">
    <property type="component" value="Unassembled WGS sequence"/>
</dbReference>
<feature type="compositionally biased region" description="Basic and acidic residues" evidence="7">
    <location>
        <begin position="695"/>
        <end position="706"/>
    </location>
</feature>
<feature type="compositionally biased region" description="Polar residues" evidence="7">
    <location>
        <begin position="591"/>
        <end position="615"/>
    </location>
</feature>
<dbReference type="FunFam" id="2.120.10.80:FF:000049">
    <property type="entry name" value="Cell polarity protein (Tea1)"/>
    <property type="match status" value="1"/>
</dbReference>
<feature type="region of interest" description="Disordered" evidence="7">
    <location>
        <begin position="1460"/>
        <end position="1481"/>
    </location>
</feature>
<protein>
    <submittedName>
        <fullName evidence="8">Negative regulator of mitotic exit</fullName>
    </submittedName>
</protein>
<feature type="region of interest" description="Disordered" evidence="7">
    <location>
        <begin position="1"/>
        <end position="84"/>
    </location>
</feature>
<feature type="coiled-coil region" evidence="6">
    <location>
        <begin position="1497"/>
        <end position="1531"/>
    </location>
</feature>
<feature type="compositionally biased region" description="Basic and acidic residues" evidence="7">
    <location>
        <begin position="1468"/>
        <end position="1481"/>
    </location>
</feature>
<keyword evidence="5 6" id="KW-0175">Coiled coil</keyword>
<feature type="compositionally biased region" description="Polar residues" evidence="7">
    <location>
        <begin position="114"/>
        <end position="123"/>
    </location>
</feature>
<evidence type="ECO:0000256" key="7">
    <source>
        <dbReference type="SAM" id="MobiDB-lite"/>
    </source>
</evidence>
<dbReference type="PANTHER" id="PTHR46093">
    <property type="entry name" value="ACYL-COA-BINDING DOMAIN-CONTAINING PROTEIN 5"/>
    <property type="match status" value="1"/>
</dbReference>
<feature type="compositionally biased region" description="Polar residues" evidence="7">
    <location>
        <begin position="30"/>
        <end position="39"/>
    </location>
</feature>
<feature type="compositionally biased region" description="Polar residues" evidence="7">
    <location>
        <begin position="718"/>
        <end position="744"/>
    </location>
</feature>
<dbReference type="GO" id="GO:0005737">
    <property type="term" value="C:cytoplasm"/>
    <property type="evidence" value="ECO:0007669"/>
    <property type="project" value="UniProtKB-SubCell"/>
</dbReference>
<feature type="compositionally biased region" description="Basic and acidic residues" evidence="7">
    <location>
        <begin position="1729"/>
        <end position="1749"/>
    </location>
</feature>
<feature type="compositionally biased region" description="Low complexity" evidence="7">
    <location>
        <begin position="68"/>
        <end position="84"/>
    </location>
</feature>
<reference evidence="8" key="1">
    <citation type="journal article" date="2020" name="Fungal Divers.">
        <title>Resolving the Mortierellaceae phylogeny through synthesis of multi-gene phylogenetics and phylogenomics.</title>
        <authorList>
            <person name="Vandepol N."/>
            <person name="Liber J."/>
            <person name="Desiro A."/>
            <person name="Na H."/>
            <person name="Kennedy M."/>
            <person name="Barry K."/>
            <person name="Grigoriev I.V."/>
            <person name="Miller A.N."/>
            <person name="O'Donnell K."/>
            <person name="Stajich J.E."/>
            <person name="Bonito G."/>
        </authorList>
    </citation>
    <scope>NUCLEOTIDE SEQUENCE</scope>
    <source>
        <strain evidence="8">NRRL 2591</strain>
    </source>
</reference>
<evidence type="ECO:0000313" key="8">
    <source>
        <dbReference type="EMBL" id="KAF9545560.1"/>
    </source>
</evidence>
<dbReference type="EMBL" id="JAAAXW010000070">
    <property type="protein sequence ID" value="KAF9545560.1"/>
    <property type="molecule type" value="Genomic_DNA"/>
</dbReference>
<keyword evidence="2" id="KW-0880">Kelch repeat</keyword>
<feature type="region of interest" description="Disordered" evidence="7">
    <location>
        <begin position="1685"/>
        <end position="1749"/>
    </location>
</feature>
<keyword evidence="4" id="KW-0677">Repeat</keyword>
<evidence type="ECO:0000256" key="6">
    <source>
        <dbReference type="SAM" id="Coils"/>
    </source>
</evidence>
<proteinExistence type="predicted"/>
<dbReference type="Gene3D" id="2.120.10.80">
    <property type="entry name" value="Kelch-type beta propeller"/>
    <property type="match status" value="2"/>
</dbReference>
<feature type="region of interest" description="Disordered" evidence="7">
    <location>
        <begin position="689"/>
        <end position="744"/>
    </location>
</feature>